<sequence>MEFSTSGPRIHRGKSQRISPFPESVHEMHTYDINSGASETRVKGVNGSDKIIRFCDSISGAVACRGKGEKRPPSQPRFGSISPDSGIPYPYFTGILCGLFVVALGNAISLTRPPWPLSAVPYNPLTHDLDHGLVIPIRLRSSVAEPKLMAVPWTITVADCVSGLAHEDACPDVIASDRLGQWVGAQRIVTTTRAHMRGDVLAYAGTFRGMMCPSTRHHVALEKCQPTTRTPALCIENWLYRRIGALSWRDHHSSSMKDCDDSHSVFGSRA</sequence>
<dbReference type="VEuPathDB" id="FungiDB:An14g02020"/>
<proteinExistence type="predicted"/>
<name>A0AAJ8E0A3_ASPNG</name>
<feature type="region of interest" description="Disordered" evidence="1">
    <location>
        <begin position="1"/>
        <end position="21"/>
    </location>
</feature>
<dbReference type="RefSeq" id="XP_059602272.1">
    <property type="nucleotide sequence ID" value="XM_059744102.1"/>
</dbReference>
<gene>
    <name evidence="2" type="ORF">An14g02020</name>
</gene>
<evidence type="ECO:0000313" key="2">
    <source>
        <dbReference type="RefSeq" id="XP_059602272.1"/>
    </source>
</evidence>
<reference evidence="2" key="2">
    <citation type="submission" date="2025-08" db="UniProtKB">
        <authorList>
            <consortium name="RefSeq"/>
        </authorList>
    </citation>
    <scope>IDENTIFICATION</scope>
</reference>
<dbReference type="GeneID" id="84592928"/>
<evidence type="ECO:0000256" key="1">
    <source>
        <dbReference type="SAM" id="MobiDB-lite"/>
    </source>
</evidence>
<accession>A0AAJ8E0A3</accession>
<organism evidence="2">
    <name type="scientific">Aspergillus niger</name>
    <dbReference type="NCBI Taxonomy" id="5061"/>
    <lineage>
        <taxon>Eukaryota</taxon>
        <taxon>Fungi</taxon>
        <taxon>Dikarya</taxon>
        <taxon>Ascomycota</taxon>
        <taxon>Pezizomycotina</taxon>
        <taxon>Eurotiomycetes</taxon>
        <taxon>Eurotiomycetidae</taxon>
        <taxon>Eurotiales</taxon>
        <taxon>Aspergillaceae</taxon>
        <taxon>Aspergillus</taxon>
        <taxon>Aspergillus subgen. Circumdati</taxon>
    </lineage>
</organism>
<dbReference type="KEGG" id="ang:An14g02020"/>
<protein>
    <submittedName>
        <fullName evidence="2">Uncharacterized protein</fullName>
    </submittedName>
</protein>
<dbReference type="AlphaFoldDB" id="A0AAJ8E0A3"/>
<reference evidence="2" key="1">
    <citation type="submission" date="2025-02" db="EMBL/GenBank/DDBJ databases">
        <authorList>
            <consortium name="NCBI Genome Project"/>
        </authorList>
    </citation>
    <scope>NUCLEOTIDE SEQUENCE</scope>
</reference>